<dbReference type="PRINTS" id="PR00753">
    <property type="entry name" value="ACCSYNTHASE"/>
</dbReference>
<dbReference type="Proteomes" id="UP001321760">
    <property type="component" value="Unassembled WGS sequence"/>
</dbReference>
<dbReference type="CDD" id="cd00609">
    <property type="entry name" value="AAT_like"/>
    <property type="match status" value="1"/>
</dbReference>
<dbReference type="Pfam" id="PF00155">
    <property type="entry name" value="Aminotran_1_2"/>
    <property type="match status" value="1"/>
</dbReference>
<evidence type="ECO:0000256" key="1">
    <source>
        <dbReference type="ARBA" id="ARBA00007441"/>
    </source>
</evidence>
<dbReference type="EMBL" id="MU865962">
    <property type="protein sequence ID" value="KAK4445743.1"/>
    <property type="molecule type" value="Genomic_DNA"/>
</dbReference>
<evidence type="ECO:0000256" key="2">
    <source>
        <dbReference type="ARBA" id="ARBA00022898"/>
    </source>
</evidence>
<proteinExistence type="inferred from homology"/>
<name>A0AAV9GCD3_9PEZI</name>
<organism evidence="4 5">
    <name type="scientific">Podospora aff. communis PSN243</name>
    <dbReference type="NCBI Taxonomy" id="3040156"/>
    <lineage>
        <taxon>Eukaryota</taxon>
        <taxon>Fungi</taxon>
        <taxon>Dikarya</taxon>
        <taxon>Ascomycota</taxon>
        <taxon>Pezizomycotina</taxon>
        <taxon>Sordariomycetes</taxon>
        <taxon>Sordariomycetidae</taxon>
        <taxon>Sordariales</taxon>
        <taxon>Podosporaceae</taxon>
        <taxon>Podospora</taxon>
    </lineage>
</organism>
<protein>
    <submittedName>
        <fullName evidence="4">PLP-dependent transferase</fullName>
    </submittedName>
</protein>
<reference evidence="4" key="2">
    <citation type="submission" date="2023-05" db="EMBL/GenBank/DDBJ databases">
        <authorList>
            <consortium name="Lawrence Berkeley National Laboratory"/>
            <person name="Steindorff A."/>
            <person name="Hensen N."/>
            <person name="Bonometti L."/>
            <person name="Westerberg I."/>
            <person name="Brannstrom I.O."/>
            <person name="Guillou S."/>
            <person name="Cros-Aarteil S."/>
            <person name="Calhoun S."/>
            <person name="Haridas S."/>
            <person name="Kuo A."/>
            <person name="Mondo S."/>
            <person name="Pangilinan J."/>
            <person name="Riley R."/>
            <person name="Labutti K."/>
            <person name="Andreopoulos B."/>
            <person name="Lipzen A."/>
            <person name="Chen C."/>
            <person name="Yanf M."/>
            <person name="Daum C."/>
            <person name="Ng V."/>
            <person name="Clum A."/>
            <person name="Ohm R."/>
            <person name="Martin F."/>
            <person name="Silar P."/>
            <person name="Natvig D."/>
            <person name="Lalanne C."/>
            <person name="Gautier V."/>
            <person name="Ament-Velasquez S.L."/>
            <person name="Kruys A."/>
            <person name="Hutchinson M.I."/>
            <person name="Powell A.J."/>
            <person name="Barry K."/>
            <person name="Miller A.N."/>
            <person name="Grigoriev I.V."/>
            <person name="Debuchy R."/>
            <person name="Gladieux P."/>
            <person name="Thoren M.H."/>
            <person name="Johannesson H."/>
        </authorList>
    </citation>
    <scope>NUCLEOTIDE SEQUENCE</scope>
    <source>
        <strain evidence="4">PSN243</strain>
    </source>
</reference>
<dbReference type="AlphaFoldDB" id="A0AAV9GCD3"/>
<dbReference type="PANTHER" id="PTHR43510:SF1">
    <property type="entry name" value="AMINOTRANSFERASE FUNCTION, HYPOTHETICAL (EUROFUNG)"/>
    <property type="match status" value="1"/>
</dbReference>
<dbReference type="Gene3D" id="3.90.1150.10">
    <property type="entry name" value="Aspartate Aminotransferase, domain 1"/>
    <property type="match status" value="1"/>
</dbReference>
<keyword evidence="5" id="KW-1185">Reference proteome</keyword>
<reference evidence="4" key="1">
    <citation type="journal article" date="2023" name="Mol. Phylogenet. Evol.">
        <title>Genome-scale phylogeny and comparative genomics of the fungal order Sordariales.</title>
        <authorList>
            <person name="Hensen N."/>
            <person name="Bonometti L."/>
            <person name="Westerberg I."/>
            <person name="Brannstrom I.O."/>
            <person name="Guillou S."/>
            <person name="Cros-Aarteil S."/>
            <person name="Calhoun S."/>
            <person name="Haridas S."/>
            <person name="Kuo A."/>
            <person name="Mondo S."/>
            <person name="Pangilinan J."/>
            <person name="Riley R."/>
            <person name="LaButti K."/>
            <person name="Andreopoulos B."/>
            <person name="Lipzen A."/>
            <person name="Chen C."/>
            <person name="Yan M."/>
            <person name="Daum C."/>
            <person name="Ng V."/>
            <person name="Clum A."/>
            <person name="Steindorff A."/>
            <person name="Ohm R.A."/>
            <person name="Martin F."/>
            <person name="Silar P."/>
            <person name="Natvig D.O."/>
            <person name="Lalanne C."/>
            <person name="Gautier V."/>
            <person name="Ament-Velasquez S.L."/>
            <person name="Kruys A."/>
            <person name="Hutchinson M.I."/>
            <person name="Powell A.J."/>
            <person name="Barry K."/>
            <person name="Miller A.N."/>
            <person name="Grigoriev I.V."/>
            <person name="Debuchy R."/>
            <person name="Gladieux P."/>
            <person name="Hiltunen Thoren M."/>
            <person name="Johannesson H."/>
        </authorList>
    </citation>
    <scope>NUCLEOTIDE SEQUENCE</scope>
    <source>
        <strain evidence="4">PSN243</strain>
    </source>
</reference>
<evidence type="ECO:0000259" key="3">
    <source>
        <dbReference type="Pfam" id="PF00155"/>
    </source>
</evidence>
<dbReference type="SUPFAM" id="SSF53383">
    <property type="entry name" value="PLP-dependent transferases"/>
    <property type="match status" value="1"/>
</dbReference>
<dbReference type="Gene3D" id="3.40.640.10">
    <property type="entry name" value="Type I PLP-dependent aspartate aminotransferase-like (Major domain)"/>
    <property type="match status" value="1"/>
</dbReference>
<dbReference type="InterPro" id="IPR004839">
    <property type="entry name" value="Aminotransferase_I/II_large"/>
</dbReference>
<feature type="domain" description="Aminotransferase class I/classII large" evidence="3">
    <location>
        <begin position="48"/>
        <end position="387"/>
    </location>
</feature>
<dbReference type="GO" id="GO:0016740">
    <property type="term" value="F:transferase activity"/>
    <property type="evidence" value="ECO:0007669"/>
    <property type="project" value="UniProtKB-KW"/>
</dbReference>
<dbReference type="PROSITE" id="PS00105">
    <property type="entry name" value="AA_TRANSFER_CLASS_1"/>
    <property type="match status" value="1"/>
</dbReference>
<comment type="similarity">
    <text evidence="1">Belongs to the class-I pyridoxal-phosphate-dependent aminotransferase family.</text>
</comment>
<sequence length="397" mass="43343">MKNFEDFKIDKWIHKQAAKSKTPLHGSVIGAISLCELQSYAPDEEIIDTDLTLDYGASQGTGKLRERIAAMYSSPETGVNFTADNVVVTTGSTLANYLVLSILAGPGDHVICQYPTYSQLFLVPQYQGTEVSLWKLKRVPDSWAASLDELKSMIRPNTKAIIINNPNNPTGAVLSHSTLVSLISLTSNHPHITLLSDEVFRPLFHSPTNPPPPSLLTLNRPNSAVTASLSKAYGLPGIRIGWIVSTSLPLLDRIMSVRHYTTLSVSQLDQQVAAFALSPEVYPQIITKNLEICRRSIAVIAEFVERNKTRVEWIPPAGAGVAVLRVRDKEGGYVSDVRFAGGLVQETGVSLVPVEYCFGEPEGRDGELEGCFRVSLGEGEEVLRRALGVVEGYLGRV</sequence>
<keyword evidence="2" id="KW-0663">Pyridoxal phosphate</keyword>
<accession>A0AAV9GCD3</accession>
<evidence type="ECO:0000313" key="5">
    <source>
        <dbReference type="Proteomes" id="UP001321760"/>
    </source>
</evidence>
<dbReference type="PANTHER" id="PTHR43510">
    <property type="entry name" value="AMINOTRANSFERASE FUNCTION, HYPOTHETICAL (EUROFUNG)"/>
    <property type="match status" value="1"/>
</dbReference>
<evidence type="ECO:0000313" key="4">
    <source>
        <dbReference type="EMBL" id="KAK4445743.1"/>
    </source>
</evidence>
<dbReference type="GO" id="GO:0030170">
    <property type="term" value="F:pyridoxal phosphate binding"/>
    <property type="evidence" value="ECO:0007669"/>
    <property type="project" value="InterPro"/>
</dbReference>
<gene>
    <name evidence="4" type="ORF">QBC34DRAFT_357663</name>
</gene>
<dbReference type="InterPro" id="IPR015421">
    <property type="entry name" value="PyrdxlP-dep_Trfase_major"/>
</dbReference>
<keyword evidence="4" id="KW-0808">Transferase</keyword>
<comment type="caution">
    <text evidence="4">The sequence shown here is derived from an EMBL/GenBank/DDBJ whole genome shotgun (WGS) entry which is preliminary data.</text>
</comment>
<dbReference type="InterPro" id="IPR004838">
    <property type="entry name" value="NHTrfase_class1_PyrdxlP-BS"/>
</dbReference>
<dbReference type="InterPro" id="IPR015422">
    <property type="entry name" value="PyrdxlP-dep_Trfase_small"/>
</dbReference>
<dbReference type="InterPro" id="IPR015424">
    <property type="entry name" value="PyrdxlP-dep_Trfase"/>
</dbReference>